<keyword evidence="3" id="KW-0328">Glycosyltransferase</keyword>
<comment type="caution">
    <text evidence="12">The sequence shown here is derived from an EMBL/GenBank/DDBJ whole genome shotgun (WGS) entry which is preliminary data.</text>
</comment>
<comment type="function">
    <text evidence="6">Catalyzes the glycosylation of 4,4'-diaponeurosporenoate, i.e. the esterification of glucose at the C1'' position with the carboxyl group of 4,4'-diaponeurosporenic acid, to form glycosyl-4,4'-diaponeurosporenoate. This is a step in the biosynthesis of staphyloxanthin, an orange pigment present in most staphylococci strains.</text>
</comment>
<dbReference type="Pfam" id="PF00535">
    <property type="entry name" value="Glycos_transf_2"/>
    <property type="match status" value="1"/>
</dbReference>
<dbReference type="RefSeq" id="WP_127082014.1">
    <property type="nucleotide sequence ID" value="NZ_RSCL01000008.1"/>
</dbReference>
<evidence type="ECO:0000256" key="9">
    <source>
        <dbReference type="ARBA" id="ARBA00040345"/>
    </source>
</evidence>
<evidence type="ECO:0000256" key="5">
    <source>
        <dbReference type="ARBA" id="ARBA00023136"/>
    </source>
</evidence>
<sequence length="231" mass="25843">MRSPNKISIIIPVLNEEKHILATILTAQKSTNTEIIVVDAGSRDKTCDLALGTGVKVIASERGRAIQMNTGAAVASGDILLFLHADTLLPPKFDDMVREMLQRPGVVASAFQLKINGTPWGLRLVEWGVDVRSKYFQLPYGDQAIFCKSEIFNKIDGFLELPIMEDFELVRRLKSIGKITIIPSPVLTSGRRWLLRGILRTTLINQIIIIGYFIGVSPTRLANWYRGRKLR</sequence>
<evidence type="ECO:0000256" key="4">
    <source>
        <dbReference type="ARBA" id="ARBA00022679"/>
    </source>
</evidence>
<dbReference type="InterPro" id="IPR029044">
    <property type="entry name" value="Nucleotide-diphossugar_trans"/>
</dbReference>
<dbReference type="GO" id="GO:0016757">
    <property type="term" value="F:glycosyltransferase activity"/>
    <property type="evidence" value="ECO:0007669"/>
    <property type="project" value="UniProtKB-KW"/>
</dbReference>
<evidence type="ECO:0000256" key="7">
    <source>
        <dbReference type="ARBA" id="ARBA00037904"/>
    </source>
</evidence>
<reference evidence="12" key="1">
    <citation type="submission" date="2018-12" db="EMBL/GenBank/DDBJ databases">
        <authorList>
            <person name="Will S."/>
            <person name="Neumann-Schaal M."/>
            <person name="Henke P."/>
        </authorList>
    </citation>
    <scope>NUCLEOTIDE SEQUENCE</scope>
    <source>
        <strain evidence="12">PCC 7102</strain>
    </source>
</reference>
<keyword evidence="10" id="KW-0812">Transmembrane</keyword>
<evidence type="ECO:0000256" key="6">
    <source>
        <dbReference type="ARBA" id="ARBA00037281"/>
    </source>
</evidence>
<evidence type="ECO:0000313" key="12">
    <source>
        <dbReference type="EMBL" id="RUT05544.1"/>
    </source>
</evidence>
<keyword evidence="5 10" id="KW-0472">Membrane</keyword>
<dbReference type="NCBIfam" id="TIGR04283">
    <property type="entry name" value="glyco_like_mftF"/>
    <property type="match status" value="1"/>
</dbReference>
<accession>A0A433VHG4</accession>
<comment type="similarity">
    <text evidence="8">Belongs to the glycosyltransferase 2 family. CrtQ subfamily.</text>
</comment>
<keyword evidence="10" id="KW-1133">Transmembrane helix</keyword>
<evidence type="ECO:0000259" key="11">
    <source>
        <dbReference type="Pfam" id="PF00535"/>
    </source>
</evidence>
<organism evidence="12 13">
    <name type="scientific">Dulcicalothrix desertica PCC 7102</name>
    <dbReference type="NCBI Taxonomy" id="232991"/>
    <lineage>
        <taxon>Bacteria</taxon>
        <taxon>Bacillati</taxon>
        <taxon>Cyanobacteriota</taxon>
        <taxon>Cyanophyceae</taxon>
        <taxon>Nostocales</taxon>
        <taxon>Calotrichaceae</taxon>
        <taxon>Dulcicalothrix</taxon>
    </lineage>
</organism>
<dbReference type="AlphaFoldDB" id="A0A433VHG4"/>
<evidence type="ECO:0000256" key="3">
    <source>
        <dbReference type="ARBA" id="ARBA00022676"/>
    </source>
</evidence>
<feature type="domain" description="Glycosyltransferase 2-like" evidence="11">
    <location>
        <begin position="8"/>
        <end position="123"/>
    </location>
</feature>
<comment type="subcellular location">
    <subcellularLocation>
        <location evidence="1">Cell membrane</location>
    </subcellularLocation>
</comment>
<name>A0A433VHG4_9CYAN</name>
<proteinExistence type="inferred from homology"/>
<reference evidence="12" key="2">
    <citation type="journal article" date="2019" name="Genome Biol. Evol.">
        <title>Day and night: Metabolic profiles and evolutionary relationships of six axenic non-marine cyanobacteria.</title>
        <authorList>
            <person name="Will S.E."/>
            <person name="Henke P."/>
            <person name="Boedeker C."/>
            <person name="Huang S."/>
            <person name="Brinkmann H."/>
            <person name="Rohde M."/>
            <person name="Jarek M."/>
            <person name="Friedl T."/>
            <person name="Seufert S."/>
            <person name="Schumacher M."/>
            <person name="Overmann J."/>
            <person name="Neumann-Schaal M."/>
            <person name="Petersen J."/>
        </authorList>
    </citation>
    <scope>NUCLEOTIDE SEQUENCE [LARGE SCALE GENOMIC DNA]</scope>
    <source>
        <strain evidence="12">PCC 7102</strain>
    </source>
</reference>
<comment type="pathway">
    <text evidence="7">Carotenoid biosynthesis; staphyloxanthin biosynthesis; staphyloxanthin from farnesyl diphosphate: step 4/5.</text>
</comment>
<evidence type="ECO:0000256" key="10">
    <source>
        <dbReference type="SAM" id="Phobius"/>
    </source>
</evidence>
<evidence type="ECO:0000256" key="2">
    <source>
        <dbReference type="ARBA" id="ARBA00022475"/>
    </source>
</evidence>
<dbReference type="EMBL" id="RSCL01000008">
    <property type="protein sequence ID" value="RUT05544.1"/>
    <property type="molecule type" value="Genomic_DNA"/>
</dbReference>
<dbReference type="OrthoDB" id="9810303at2"/>
<keyword evidence="13" id="KW-1185">Reference proteome</keyword>
<protein>
    <recommendedName>
        <fullName evidence="9">4,4'-diaponeurosporenoate glycosyltransferase</fullName>
    </recommendedName>
</protein>
<dbReference type="CDD" id="cd02522">
    <property type="entry name" value="GT_2_like_a"/>
    <property type="match status" value="1"/>
</dbReference>
<dbReference type="PANTHER" id="PTHR43646:SF2">
    <property type="entry name" value="GLYCOSYLTRANSFERASE 2-LIKE DOMAIN-CONTAINING PROTEIN"/>
    <property type="match status" value="1"/>
</dbReference>
<dbReference type="Gene3D" id="3.90.550.10">
    <property type="entry name" value="Spore Coat Polysaccharide Biosynthesis Protein SpsA, Chain A"/>
    <property type="match status" value="1"/>
</dbReference>
<dbReference type="Proteomes" id="UP000271624">
    <property type="component" value="Unassembled WGS sequence"/>
</dbReference>
<dbReference type="GO" id="GO:0005886">
    <property type="term" value="C:plasma membrane"/>
    <property type="evidence" value="ECO:0007669"/>
    <property type="project" value="UniProtKB-SubCell"/>
</dbReference>
<evidence type="ECO:0000256" key="8">
    <source>
        <dbReference type="ARBA" id="ARBA00038120"/>
    </source>
</evidence>
<dbReference type="SUPFAM" id="SSF53448">
    <property type="entry name" value="Nucleotide-diphospho-sugar transferases"/>
    <property type="match status" value="1"/>
</dbReference>
<keyword evidence="4 12" id="KW-0808">Transferase</keyword>
<evidence type="ECO:0000313" key="13">
    <source>
        <dbReference type="Proteomes" id="UP000271624"/>
    </source>
</evidence>
<keyword evidence="2" id="KW-1003">Cell membrane</keyword>
<gene>
    <name evidence="12" type="ORF">DSM106972_035510</name>
</gene>
<feature type="transmembrane region" description="Helical" evidence="10">
    <location>
        <begin position="197"/>
        <end position="215"/>
    </location>
</feature>
<dbReference type="InterPro" id="IPR001173">
    <property type="entry name" value="Glyco_trans_2-like"/>
</dbReference>
<dbReference type="InterPro" id="IPR026461">
    <property type="entry name" value="Trfase_2_rSAM/seldom_assoc"/>
</dbReference>
<evidence type="ECO:0000256" key="1">
    <source>
        <dbReference type="ARBA" id="ARBA00004236"/>
    </source>
</evidence>
<dbReference type="PANTHER" id="PTHR43646">
    <property type="entry name" value="GLYCOSYLTRANSFERASE"/>
    <property type="match status" value="1"/>
</dbReference>